<comment type="caution">
    <text evidence="2">The sequence shown here is derived from an EMBL/GenBank/DDBJ whole genome shotgun (WGS) entry which is preliminary data.</text>
</comment>
<accession>A0AAW4WD23</accession>
<gene>
    <name evidence="2" type="ORF">LKD47_02720</name>
</gene>
<protein>
    <submittedName>
        <fullName evidence="2">Molecular chaperone</fullName>
    </submittedName>
</protein>
<dbReference type="Proteomes" id="UP001198893">
    <property type="component" value="Unassembled WGS sequence"/>
</dbReference>
<dbReference type="AlphaFoldDB" id="A0AAW4WD23"/>
<evidence type="ECO:0000313" key="2">
    <source>
        <dbReference type="EMBL" id="MCC2241219.1"/>
    </source>
</evidence>
<proteinExistence type="predicted"/>
<evidence type="ECO:0000259" key="1">
    <source>
        <dbReference type="Pfam" id="PF26154"/>
    </source>
</evidence>
<feature type="domain" description="DUF8042" evidence="1">
    <location>
        <begin position="7"/>
        <end position="116"/>
    </location>
</feature>
<dbReference type="Pfam" id="PF26154">
    <property type="entry name" value="DUF8042"/>
    <property type="match status" value="1"/>
</dbReference>
<evidence type="ECO:0000313" key="3">
    <source>
        <dbReference type="Proteomes" id="UP001198893"/>
    </source>
</evidence>
<reference evidence="2" key="1">
    <citation type="submission" date="2021-10" db="EMBL/GenBank/DDBJ databases">
        <title>Anaerobic single-cell dispensing facilitates the cultivation of human gut bacteria.</title>
        <authorList>
            <person name="Afrizal A."/>
        </authorList>
    </citation>
    <scope>NUCLEOTIDE SEQUENCE</scope>
    <source>
        <strain evidence="2">CLA-AA-H204</strain>
    </source>
</reference>
<organism evidence="2 3">
    <name type="scientific">Roseburia amylophila</name>
    <dbReference type="NCBI Taxonomy" id="2981794"/>
    <lineage>
        <taxon>Bacteria</taxon>
        <taxon>Bacillati</taxon>
        <taxon>Bacillota</taxon>
        <taxon>Clostridia</taxon>
        <taxon>Lachnospirales</taxon>
        <taxon>Lachnospiraceae</taxon>
        <taxon>Roseburia</taxon>
    </lineage>
</organism>
<dbReference type="RefSeq" id="WP_227709602.1">
    <property type="nucleotide sequence ID" value="NZ_JAJEQW010000002.1"/>
</dbReference>
<sequence length="121" mass="14034">MEDNRKEEKEALAVLVEYSPKLIKSMKAVVEELRGNRQPDTDEYLLSIIKGMNWEIEVLNGTMDYLNETEQIIDKAAANELFISFSRTYQEKDDIKLADAFEKDMIPFFTHLQDVAKAKVE</sequence>
<dbReference type="EMBL" id="JAJEQW010000002">
    <property type="protein sequence ID" value="MCC2241219.1"/>
    <property type="molecule type" value="Genomic_DNA"/>
</dbReference>
<name>A0AAW4WD23_9FIRM</name>
<dbReference type="InterPro" id="IPR058355">
    <property type="entry name" value="DUF8042"/>
</dbReference>